<gene>
    <name evidence="3" type="ORF">A2941_00665</name>
</gene>
<dbReference type="InterPro" id="IPR001296">
    <property type="entry name" value="Glyco_trans_1"/>
</dbReference>
<dbReference type="InterPro" id="IPR028098">
    <property type="entry name" value="Glyco_trans_4-like_N"/>
</dbReference>
<dbReference type="PANTHER" id="PTHR45947">
    <property type="entry name" value="SULFOQUINOVOSYL TRANSFERASE SQD2"/>
    <property type="match status" value="1"/>
</dbReference>
<comment type="caution">
    <text evidence="3">The sequence shown here is derived from an EMBL/GenBank/DDBJ whole genome shotgun (WGS) entry which is preliminary data.</text>
</comment>
<dbReference type="GO" id="GO:0016757">
    <property type="term" value="F:glycosyltransferase activity"/>
    <property type="evidence" value="ECO:0007669"/>
    <property type="project" value="InterPro"/>
</dbReference>
<name>A0A1F8GQW9_9BACT</name>
<dbReference type="PANTHER" id="PTHR45947:SF3">
    <property type="entry name" value="SULFOQUINOVOSYL TRANSFERASE SQD2"/>
    <property type="match status" value="1"/>
</dbReference>
<dbReference type="CDD" id="cd03801">
    <property type="entry name" value="GT4_PimA-like"/>
    <property type="match status" value="1"/>
</dbReference>
<protein>
    <recommendedName>
        <fullName evidence="5">Glycosyl transferase family 1 domain-containing protein</fullName>
    </recommendedName>
</protein>
<dbReference type="Gene3D" id="3.40.50.2000">
    <property type="entry name" value="Glycogen Phosphorylase B"/>
    <property type="match status" value="2"/>
</dbReference>
<evidence type="ECO:0000313" key="3">
    <source>
        <dbReference type="EMBL" id="OGN27847.1"/>
    </source>
</evidence>
<proteinExistence type="predicted"/>
<dbReference type="EMBL" id="MGKO01000006">
    <property type="protein sequence ID" value="OGN27847.1"/>
    <property type="molecule type" value="Genomic_DNA"/>
</dbReference>
<evidence type="ECO:0008006" key="5">
    <source>
        <dbReference type="Google" id="ProtNLM"/>
    </source>
</evidence>
<dbReference type="AlphaFoldDB" id="A0A1F8GQW9"/>
<dbReference type="SUPFAM" id="SSF53756">
    <property type="entry name" value="UDP-Glycosyltransferase/glycogen phosphorylase"/>
    <property type="match status" value="1"/>
</dbReference>
<feature type="domain" description="Glycosyltransferase subfamily 4-like N-terminal" evidence="2">
    <location>
        <begin position="15"/>
        <end position="186"/>
    </location>
</feature>
<dbReference type="Pfam" id="PF13439">
    <property type="entry name" value="Glyco_transf_4"/>
    <property type="match status" value="1"/>
</dbReference>
<feature type="domain" description="Glycosyl transferase family 1" evidence="1">
    <location>
        <begin position="197"/>
        <end position="359"/>
    </location>
</feature>
<accession>A0A1F8GQW9</accession>
<dbReference type="Pfam" id="PF00534">
    <property type="entry name" value="Glycos_transf_1"/>
    <property type="match status" value="1"/>
</dbReference>
<organism evidence="3 4">
    <name type="scientific">Candidatus Yanofskybacteria bacterium RIFCSPLOWO2_01_FULL_49_17</name>
    <dbReference type="NCBI Taxonomy" id="1802700"/>
    <lineage>
        <taxon>Bacteria</taxon>
        <taxon>Candidatus Yanofskyibacteriota</taxon>
    </lineage>
</organism>
<evidence type="ECO:0000313" key="4">
    <source>
        <dbReference type="Proteomes" id="UP000178444"/>
    </source>
</evidence>
<dbReference type="Proteomes" id="UP000178444">
    <property type="component" value="Unassembled WGS sequence"/>
</dbReference>
<evidence type="ECO:0000259" key="2">
    <source>
        <dbReference type="Pfam" id="PF13439"/>
    </source>
</evidence>
<reference evidence="3 4" key="1">
    <citation type="journal article" date="2016" name="Nat. Commun.">
        <title>Thousands of microbial genomes shed light on interconnected biogeochemical processes in an aquifer system.</title>
        <authorList>
            <person name="Anantharaman K."/>
            <person name="Brown C.T."/>
            <person name="Hug L.A."/>
            <person name="Sharon I."/>
            <person name="Castelle C.J."/>
            <person name="Probst A.J."/>
            <person name="Thomas B.C."/>
            <person name="Singh A."/>
            <person name="Wilkins M.J."/>
            <person name="Karaoz U."/>
            <person name="Brodie E.L."/>
            <person name="Williams K.H."/>
            <person name="Hubbard S.S."/>
            <person name="Banfield J.F."/>
        </authorList>
    </citation>
    <scope>NUCLEOTIDE SEQUENCE [LARGE SCALE GENOMIC DNA]</scope>
</reference>
<sequence>MNRILILTTSYLPNIGGSELAIREITKRLPDIEFDIITSRADSQGRFAPERAPAETQDNTNIYRIGNSFTLARFLLPKNFFPISAFFKAVSLHRKFRYEIIHAYQASQAGGAAWLFKLFHPRVKFILTIQEGKNLKGQGWFLNFFRDIMVRSADSITVISRYLKEYAAKINHRAVITLIPNGVDLKKFSGPARSREARQISNEKIIITVSRLVEKNGLADLVDAFALVKKDIPTAKLVIIGEGSLKEKLKLKIKNLKLEGSIRLAGQVAHEELSRYLSAADIFVRPSLSEGLGTAFLEAMACGLPVIGTPVGGIPDIIHDGQTGLMCRSGDPNDIADKIRALLTDSGLRERLGRAGREMVHVSYDWNKIAGQFANIYHD</sequence>
<evidence type="ECO:0000259" key="1">
    <source>
        <dbReference type="Pfam" id="PF00534"/>
    </source>
</evidence>
<dbReference type="InterPro" id="IPR050194">
    <property type="entry name" value="Glycosyltransferase_grp1"/>
</dbReference>